<proteinExistence type="predicted"/>
<evidence type="ECO:0000313" key="6">
    <source>
        <dbReference type="EMBL" id="MFC0531301.1"/>
    </source>
</evidence>
<keyword evidence="2" id="KW-0863">Zinc-finger</keyword>
<dbReference type="Gene3D" id="1.20.120.910">
    <property type="entry name" value="DksA, coiled-coil domain"/>
    <property type="match status" value="1"/>
</dbReference>
<keyword evidence="1" id="KW-0479">Metal-binding</keyword>
<dbReference type="RefSeq" id="WP_377255486.1">
    <property type="nucleotide sequence ID" value="NZ_JBHLUH010000058.1"/>
</dbReference>
<dbReference type="PROSITE" id="PS51128">
    <property type="entry name" value="ZF_DKSA_2"/>
    <property type="match status" value="1"/>
</dbReference>
<organism evidence="6 7">
    <name type="scientific">Phytohabitans kaempferiae</name>
    <dbReference type="NCBI Taxonomy" id="1620943"/>
    <lineage>
        <taxon>Bacteria</taxon>
        <taxon>Bacillati</taxon>
        <taxon>Actinomycetota</taxon>
        <taxon>Actinomycetes</taxon>
        <taxon>Micromonosporales</taxon>
        <taxon>Micromonosporaceae</taxon>
    </lineage>
</organism>
<gene>
    <name evidence="6" type="ORF">ACFFIA_27025</name>
</gene>
<dbReference type="EMBL" id="JBHLUH010000058">
    <property type="protein sequence ID" value="MFC0531301.1"/>
    <property type="molecule type" value="Genomic_DNA"/>
</dbReference>
<keyword evidence="3" id="KW-0862">Zinc</keyword>
<evidence type="ECO:0000256" key="1">
    <source>
        <dbReference type="ARBA" id="ARBA00022723"/>
    </source>
</evidence>
<sequence length="106" mass="11552">MTVNANSRMPDLQVALEEQVQRYTEELAALSTHGASPENAGLDRATVTARADTTRQALADAAQALKRMADGTYGRCERCDGPIPAERLEIRPHARFCVPCQQLARG</sequence>
<dbReference type="PROSITE" id="PS01102">
    <property type="entry name" value="ZF_DKSA_1"/>
    <property type="match status" value="1"/>
</dbReference>
<evidence type="ECO:0000256" key="2">
    <source>
        <dbReference type="ARBA" id="ARBA00022771"/>
    </source>
</evidence>
<feature type="zinc finger region" description="dksA C4-type" evidence="4">
    <location>
        <begin position="76"/>
        <end position="100"/>
    </location>
</feature>
<evidence type="ECO:0000256" key="4">
    <source>
        <dbReference type="PROSITE-ProRule" id="PRU00510"/>
    </source>
</evidence>
<dbReference type="SUPFAM" id="SSF57716">
    <property type="entry name" value="Glucocorticoid receptor-like (DNA-binding domain)"/>
    <property type="match status" value="1"/>
</dbReference>
<dbReference type="PANTHER" id="PTHR33823:SF4">
    <property type="entry name" value="GENERAL STRESS PROTEIN 16O"/>
    <property type="match status" value="1"/>
</dbReference>
<dbReference type="InterPro" id="IPR020458">
    <property type="entry name" value="Znf_DskA_TraR_CS"/>
</dbReference>
<comment type="caution">
    <text evidence="6">The sequence shown here is derived from an EMBL/GenBank/DDBJ whole genome shotgun (WGS) entry which is preliminary data.</text>
</comment>
<name>A0ABV6M9I7_9ACTN</name>
<feature type="domain" description="Zinc finger DksA/TraR C4-type" evidence="5">
    <location>
        <begin position="71"/>
        <end position="102"/>
    </location>
</feature>
<evidence type="ECO:0000259" key="5">
    <source>
        <dbReference type="Pfam" id="PF01258"/>
    </source>
</evidence>
<evidence type="ECO:0000313" key="7">
    <source>
        <dbReference type="Proteomes" id="UP001589867"/>
    </source>
</evidence>
<keyword evidence="7" id="KW-1185">Reference proteome</keyword>
<protein>
    <submittedName>
        <fullName evidence="6">TraR/DksA family transcriptional regulator</fullName>
    </submittedName>
</protein>
<dbReference type="Proteomes" id="UP001589867">
    <property type="component" value="Unassembled WGS sequence"/>
</dbReference>
<accession>A0ABV6M9I7</accession>
<reference evidence="6 7" key="1">
    <citation type="submission" date="2024-09" db="EMBL/GenBank/DDBJ databases">
        <authorList>
            <person name="Sun Q."/>
            <person name="Mori K."/>
        </authorList>
    </citation>
    <scope>NUCLEOTIDE SEQUENCE [LARGE SCALE GENOMIC DNA]</scope>
    <source>
        <strain evidence="6 7">TBRC 3947</strain>
    </source>
</reference>
<dbReference type="InterPro" id="IPR000962">
    <property type="entry name" value="Znf_DskA_TraR"/>
</dbReference>
<dbReference type="Pfam" id="PF01258">
    <property type="entry name" value="zf-dskA_traR"/>
    <property type="match status" value="1"/>
</dbReference>
<dbReference type="PANTHER" id="PTHR33823">
    <property type="entry name" value="RNA POLYMERASE-BINDING TRANSCRIPTION FACTOR DKSA-RELATED"/>
    <property type="match status" value="1"/>
</dbReference>
<evidence type="ECO:0000256" key="3">
    <source>
        <dbReference type="ARBA" id="ARBA00022833"/>
    </source>
</evidence>